<accession>M2YBH6</accession>
<evidence type="ECO:0000313" key="2">
    <source>
        <dbReference type="EMBL" id="EME35835.1"/>
    </source>
</evidence>
<sequence>MGSHRLPDKRRPPPRDEFLNHCDDVSDEGIARQIIGKPRARAVPPLVYEQHTIAR</sequence>
<gene>
    <name evidence="2" type="ORF">C884_01235</name>
</gene>
<proteinExistence type="predicted"/>
<dbReference type="EMBL" id="ANHZ02000020">
    <property type="protein sequence ID" value="EME35835.1"/>
    <property type="molecule type" value="Genomic_DNA"/>
</dbReference>
<dbReference type="AlphaFoldDB" id="M2YBH6"/>
<organism evidence="2 3">
    <name type="scientific">Kocuria palustris PEL</name>
    <dbReference type="NCBI Taxonomy" id="1236550"/>
    <lineage>
        <taxon>Bacteria</taxon>
        <taxon>Bacillati</taxon>
        <taxon>Actinomycetota</taxon>
        <taxon>Actinomycetes</taxon>
        <taxon>Micrococcales</taxon>
        <taxon>Micrococcaceae</taxon>
        <taxon>Kocuria</taxon>
    </lineage>
</organism>
<reference evidence="2 3" key="1">
    <citation type="journal article" date="2014" name="Genome Announc.">
        <title>Draft Genome Sequence of Kocuria palustris PEL.</title>
        <authorList>
            <person name="Sharma G."/>
            <person name="Khatri I."/>
            <person name="Subramanian S."/>
        </authorList>
    </citation>
    <scope>NUCLEOTIDE SEQUENCE [LARGE SCALE GENOMIC DNA]</scope>
    <source>
        <strain evidence="2 3">PEL</strain>
    </source>
</reference>
<protein>
    <submittedName>
        <fullName evidence="2">Uncharacterized protein</fullName>
    </submittedName>
</protein>
<evidence type="ECO:0000313" key="3">
    <source>
        <dbReference type="Proteomes" id="UP000009877"/>
    </source>
</evidence>
<dbReference type="Proteomes" id="UP000009877">
    <property type="component" value="Unassembled WGS sequence"/>
</dbReference>
<feature type="region of interest" description="Disordered" evidence="1">
    <location>
        <begin position="1"/>
        <end position="22"/>
    </location>
</feature>
<comment type="caution">
    <text evidence="2">The sequence shown here is derived from an EMBL/GenBank/DDBJ whole genome shotgun (WGS) entry which is preliminary data.</text>
</comment>
<name>M2YBH6_9MICC</name>
<evidence type="ECO:0000256" key="1">
    <source>
        <dbReference type="SAM" id="MobiDB-lite"/>
    </source>
</evidence>
<keyword evidence="3" id="KW-1185">Reference proteome</keyword>